<evidence type="ECO:0000256" key="4">
    <source>
        <dbReference type="SAM" id="MobiDB-lite"/>
    </source>
</evidence>
<keyword evidence="3" id="KW-0804">Transcription</keyword>
<proteinExistence type="predicted"/>
<keyword evidence="2" id="KW-0238">DNA-binding</keyword>
<name>A0A2W2BN50_9ACTN</name>
<dbReference type="InterPro" id="IPR028082">
    <property type="entry name" value="Peripla_BP_I"/>
</dbReference>
<dbReference type="InterPro" id="IPR010982">
    <property type="entry name" value="Lambda_DNA-bd_dom_sf"/>
</dbReference>
<dbReference type="SUPFAM" id="SSF47413">
    <property type="entry name" value="lambda repressor-like DNA-binding domains"/>
    <property type="match status" value="1"/>
</dbReference>
<dbReference type="SUPFAM" id="SSF53822">
    <property type="entry name" value="Periplasmic binding protein-like I"/>
    <property type="match status" value="1"/>
</dbReference>
<comment type="caution">
    <text evidence="6">The sequence shown here is derived from an EMBL/GenBank/DDBJ whole genome shotgun (WGS) entry which is preliminary data.</text>
</comment>
<dbReference type="PANTHER" id="PTHR30146:SF109">
    <property type="entry name" value="HTH-TYPE TRANSCRIPTIONAL REGULATOR GALS"/>
    <property type="match status" value="1"/>
</dbReference>
<dbReference type="GO" id="GO:0000976">
    <property type="term" value="F:transcription cis-regulatory region binding"/>
    <property type="evidence" value="ECO:0007669"/>
    <property type="project" value="TreeGrafter"/>
</dbReference>
<reference evidence="6 7" key="1">
    <citation type="submission" date="2018-01" db="EMBL/GenBank/DDBJ databases">
        <title>Draft genome sequence of Jiangella sp. GTF31.</title>
        <authorList>
            <person name="Sahin N."/>
            <person name="Ay H."/>
            <person name="Saygin H."/>
        </authorList>
    </citation>
    <scope>NUCLEOTIDE SEQUENCE [LARGE SCALE GENOMIC DNA]</scope>
    <source>
        <strain evidence="6 7">GTF31</strain>
    </source>
</reference>
<dbReference type="InterPro" id="IPR046335">
    <property type="entry name" value="LacI/GalR-like_sensor"/>
</dbReference>
<dbReference type="InterPro" id="IPR000843">
    <property type="entry name" value="HTH_LacI"/>
</dbReference>
<dbReference type="PROSITE" id="PS50932">
    <property type="entry name" value="HTH_LACI_2"/>
    <property type="match status" value="1"/>
</dbReference>
<evidence type="ECO:0000256" key="1">
    <source>
        <dbReference type="ARBA" id="ARBA00023015"/>
    </source>
</evidence>
<feature type="compositionally biased region" description="Polar residues" evidence="4">
    <location>
        <begin position="1"/>
        <end position="10"/>
    </location>
</feature>
<dbReference type="Pfam" id="PF13377">
    <property type="entry name" value="Peripla_BP_3"/>
    <property type="match status" value="1"/>
</dbReference>
<feature type="region of interest" description="Disordered" evidence="4">
    <location>
        <begin position="1"/>
        <end position="54"/>
    </location>
</feature>
<dbReference type="PROSITE" id="PS00356">
    <property type="entry name" value="HTH_LACI_1"/>
    <property type="match status" value="1"/>
</dbReference>
<evidence type="ECO:0000259" key="5">
    <source>
        <dbReference type="PROSITE" id="PS50932"/>
    </source>
</evidence>
<gene>
    <name evidence="6" type="ORF">C1I92_00680</name>
</gene>
<sequence length="406" mass="42888">MLQRSSSVPTTHEVRRAEGSAGTLEQPQRTTPAEPLGRGAGTLEQTKGSAVTERRKVAANTTLRDVAERVGVSVSAVSMALQDHPRIGDDTKRRIREAADELGYVTNSAARALRASKADAIALIVPNTSQHVFGHAYFMHVLTGVTAVANRNDAQVVISTSPDESHGKVAYDRVLRSGSVDGAIVTSAAVTDDGIQRLVADGLPVVLLGRFPYLPDAVSVGIDDVRASELATEHLIQAHGRRALVHLTGPLDHQSAIDRRDGFLAAAARHGVGTYIVEGDFSEESGAAAGPQIEALGDVDGLVAANDEMAFGAMRHLLGRGRRVPEDLAVIGFDDFGLSRVTTPSISTMHVPAERMATQATDRLFDLIGGARVAADEAHTVQPVELIARQSCGCEPMGRAQGGDKQ</sequence>
<dbReference type="EMBL" id="POTW01000001">
    <property type="protein sequence ID" value="PZF86720.1"/>
    <property type="molecule type" value="Genomic_DNA"/>
</dbReference>
<evidence type="ECO:0000313" key="6">
    <source>
        <dbReference type="EMBL" id="PZF86720.1"/>
    </source>
</evidence>
<organism evidence="6 7">
    <name type="scientific">Jiangella anatolica</name>
    <dbReference type="NCBI Taxonomy" id="2670374"/>
    <lineage>
        <taxon>Bacteria</taxon>
        <taxon>Bacillati</taxon>
        <taxon>Actinomycetota</taxon>
        <taxon>Actinomycetes</taxon>
        <taxon>Jiangellales</taxon>
        <taxon>Jiangellaceae</taxon>
        <taxon>Jiangella</taxon>
    </lineage>
</organism>
<dbReference type="CDD" id="cd01392">
    <property type="entry name" value="HTH_LacI"/>
    <property type="match status" value="1"/>
</dbReference>
<dbReference type="GO" id="GO:0003700">
    <property type="term" value="F:DNA-binding transcription factor activity"/>
    <property type="evidence" value="ECO:0007669"/>
    <property type="project" value="TreeGrafter"/>
</dbReference>
<dbReference type="PANTHER" id="PTHR30146">
    <property type="entry name" value="LACI-RELATED TRANSCRIPTIONAL REPRESSOR"/>
    <property type="match status" value="1"/>
</dbReference>
<dbReference type="CDD" id="cd06267">
    <property type="entry name" value="PBP1_LacI_sugar_binding-like"/>
    <property type="match status" value="1"/>
</dbReference>
<keyword evidence="1" id="KW-0805">Transcription regulation</keyword>
<feature type="domain" description="HTH lacI-type" evidence="5">
    <location>
        <begin position="61"/>
        <end position="115"/>
    </location>
</feature>
<dbReference type="Pfam" id="PF00356">
    <property type="entry name" value="LacI"/>
    <property type="match status" value="1"/>
</dbReference>
<dbReference type="AlphaFoldDB" id="A0A2W2BN50"/>
<accession>A0A2W2BN50</accession>
<dbReference type="SMART" id="SM00354">
    <property type="entry name" value="HTH_LACI"/>
    <property type="match status" value="1"/>
</dbReference>
<dbReference type="Gene3D" id="3.40.50.2300">
    <property type="match status" value="2"/>
</dbReference>
<evidence type="ECO:0000256" key="2">
    <source>
        <dbReference type="ARBA" id="ARBA00023125"/>
    </source>
</evidence>
<dbReference type="Proteomes" id="UP000248764">
    <property type="component" value="Unassembled WGS sequence"/>
</dbReference>
<protein>
    <recommendedName>
        <fullName evidence="5">HTH lacI-type domain-containing protein</fullName>
    </recommendedName>
</protein>
<keyword evidence="7" id="KW-1185">Reference proteome</keyword>
<dbReference type="Gene3D" id="1.10.260.40">
    <property type="entry name" value="lambda repressor-like DNA-binding domains"/>
    <property type="match status" value="1"/>
</dbReference>
<evidence type="ECO:0000256" key="3">
    <source>
        <dbReference type="ARBA" id="ARBA00023163"/>
    </source>
</evidence>
<evidence type="ECO:0000313" key="7">
    <source>
        <dbReference type="Proteomes" id="UP000248764"/>
    </source>
</evidence>